<organism evidence="14 15">
    <name type="scientific">Fulvivirga sedimenti</name>
    <dbReference type="NCBI Taxonomy" id="2879465"/>
    <lineage>
        <taxon>Bacteria</taxon>
        <taxon>Pseudomonadati</taxon>
        <taxon>Bacteroidota</taxon>
        <taxon>Cytophagia</taxon>
        <taxon>Cytophagales</taxon>
        <taxon>Fulvivirgaceae</taxon>
        <taxon>Fulvivirga</taxon>
    </lineage>
</organism>
<comment type="subcellular location">
    <subcellularLocation>
        <location evidence="1 8">Cell outer membrane</location>
        <topology evidence="1 8">Multi-pass membrane protein</topology>
    </subcellularLocation>
</comment>
<keyword evidence="4 8" id="KW-0812">Transmembrane</keyword>
<dbReference type="InterPro" id="IPR037066">
    <property type="entry name" value="Plug_dom_sf"/>
</dbReference>
<keyword evidence="7 8" id="KW-0998">Cell outer membrane</keyword>
<proteinExistence type="inferred from homology"/>
<reference evidence="14" key="1">
    <citation type="submission" date="2021-09" db="EMBL/GenBank/DDBJ databases">
        <title>Fulvivirga sp. isolated from coastal sediment.</title>
        <authorList>
            <person name="Yu H."/>
        </authorList>
    </citation>
    <scope>NUCLEOTIDE SEQUENCE</scope>
    <source>
        <strain evidence="14">1062</strain>
    </source>
</reference>
<dbReference type="InterPro" id="IPR039426">
    <property type="entry name" value="TonB-dep_rcpt-like"/>
</dbReference>
<dbReference type="Pfam" id="PF00593">
    <property type="entry name" value="TonB_dep_Rec_b-barrel"/>
    <property type="match status" value="1"/>
</dbReference>
<protein>
    <submittedName>
        <fullName evidence="14">TonB-dependent receptor</fullName>
    </submittedName>
</protein>
<dbReference type="InterPro" id="IPR008969">
    <property type="entry name" value="CarboxyPept-like_regulatory"/>
</dbReference>
<dbReference type="EMBL" id="JAIXNE010000002">
    <property type="protein sequence ID" value="MCA6075509.1"/>
    <property type="molecule type" value="Genomic_DNA"/>
</dbReference>
<dbReference type="PROSITE" id="PS52016">
    <property type="entry name" value="TONB_DEPENDENT_REC_3"/>
    <property type="match status" value="1"/>
</dbReference>
<evidence type="ECO:0000313" key="14">
    <source>
        <dbReference type="EMBL" id="MCA6077814.1"/>
    </source>
</evidence>
<dbReference type="Pfam" id="PF07715">
    <property type="entry name" value="Plug"/>
    <property type="match status" value="1"/>
</dbReference>
<feature type="domain" description="TonB-dependent receptor plug" evidence="11">
    <location>
        <begin position="136"/>
        <end position="223"/>
    </location>
</feature>
<keyword evidence="5 9" id="KW-0798">TonB box</keyword>
<comment type="caution">
    <text evidence="14">The sequence shown here is derived from an EMBL/GenBank/DDBJ whole genome shotgun (WGS) entry which is preliminary data.</text>
</comment>
<dbReference type="InterPro" id="IPR036942">
    <property type="entry name" value="Beta-barrel_TonB_sf"/>
</dbReference>
<evidence type="ECO:0000313" key="15">
    <source>
        <dbReference type="Proteomes" id="UP001139409"/>
    </source>
</evidence>
<dbReference type="GO" id="GO:0015344">
    <property type="term" value="F:siderophore uptake transmembrane transporter activity"/>
    <property type="evidence" value="ECO:0007669"/>
    <property type="project" value="TreeGrafter"/>
</dbReference>
<dbReference type="Gene3D" id="2.40.170.20">
    <property type="entry name" value="TonB-dependent receptor, beta-barrel domain"/>
    <property type="match status" value="1"/>
</dbReference>
<dbReference type="EMBL" id="JAIXNE010000004">
    <property type="protein sequence ID" value="MCA6077814.1"/>
    <property type="molecule type" value="Genomic_DNA"/>
</dbReference>
<evidence type="ECO:0000256" key="6">
    <source>
        <dbReference type="ARBA" id="ARBA00023136"/>
    </source>
</evidence>
<dbReference type="InterPro" id="IPR012910">
    <property type="entry name" value="Plug_dom"/>
</dbReference>
<evidence type="ECO:0000256" key="3">
    <source>
        <dbReference type="ARBA" id="ARBA00022452"/>
    </source>
</evidence>
<sequence>MRFIFLFFLLITTLSGFSQQILRGSVEGKEGPVPGATIRQLPDGGMTVTDSLGKFRLEIADQNIIRIEIRSLGYKSVLKEILPASDEKIKILLEESSLGLDEVVITGTLQPVFVSQSAIKTEVLTTKHFNTFMPSASNNLVDAMSMVNGVQEVVSCGVCFTNSLSINGLPGQYTSILIDGTPMYGNLASVYGLNGIPGIMVDRVEVVKGPGSTLYGSEALAGVINIITRDPAKQPILTADVMGTTHGEMFFNTAVSGKLKKISTYSGLSYSGMHQYIDENRDGFGDIINMDRIAIFSKWEAQLPKDQKLSVSAKFMTEDRRNGVQSFLENHNSLRGNDTIYGESIQTERFELFGSFTGNHGYKIDYSFSIHDQNSFYGSDLYEAKQQIGFINAYRRLESGRHAILAGVTSRYQYYDDNTVATPGGADKQFIPGIFIQDELALSPSLTFLGGLRTDYYEKHGLIFSPRFNAKWKAGDWTTLRVNSGTGFRLVNLFTEDHAFVTGQRSIEIREELKPERSANISLNLNHILTMGSSQASVDFDVFYTHFTNKIIPDYSDPGKIIYDNTAGHAQTGGVSFSWTQEFIFPLQVMAAGTLLRSTETGEEGIKENLPFAPEWSALLNISYTIPRSNWIFAWSATFTGSMLLPEVFDLDEQGQPMADPRPRTSSPFQIHNIQITKSWKNLRLYGGVSNIFNFTQPVSPLSGLNDPYSNPGFSNFFDTAYSYAPIHGREFFVGINWSLFK</sequence>
<dbReference type="SUPFAM" id="SSF56935">
    <property type="entry name" value="Porins"/>
    <property type="match status" value="1"/>
</dbReference>
<dbReference type="Proteomes" id="UP001139409">
    <property type="component" value="Unassembled WGS sequence"/>
</dbReference>
<dbReference type="Gene3D" id="2.170.130.10">
    <property type="entry name" value="TonB-dependent receptor, plug domain"/>
    <property type="match status" value="1"/>
</dbReference>
<evidence type="ECO:0000256" key="4">
    <source>
        <dbReference type="ARBA" id="ARBA00022692"/>
    </source>
</evidence>
<evidence type="ECO:0000259" key="11">
    <source>
        <dbReference type="Pfam" id="PF07715"/>
    </source>
</evidence>
<comment type="similarity">
    <text evidence="8 9">Belongs to the TonB-dependent receptor family.</text>
</comment>
<evidence type="ECO:0000256" key="9">
    <source>
        <dbReference type="RuleBase" id="RU003357"/>
    </source>
</evidence>
<evidence type="ECO:0000259" key="10">
    <source>
        <dbReference type="Pfam" id="PF00593"/>
    </source>
</evidence>
<dbReference type="GO" id="GO:0044718">
    <property type="term" value="P:siderophore transmembrane transport"/>
    <property type="evidence" value="ECO:0007669"/>
    <property type="project" value="TreeGrafter"/>
</dbReference>
<keyword evidence="2 8" id="KW-0813">Transport</keyword>
<evidence type="ECO:0000256" key="2">
    <source>
        <dbReference type="ARBA" id="ARBA00022448"/>
    </source>
</evidence>
<evidence type="ECO:0000313" key="13">
    <source>
        <dbReference type="EMBL" id="MCA6076686.1"/>
    </source>
</evidence>
<dbReference type="RefSeq" id="WP_225698609.1">
    <property type="nucleotide sequence ID" value="NZ_JAIXNE010000002.1"/>
</dbReference>
<dbReference type="PANTHER" id="PTHR30069">
    <property type="entry name" value="TONB-DEPENDENT OUTER MEMBRANE RECEPTOR"/>
    <property type="match status" value="1"/>
</dbReference>
<dbReference type="EMBL" id="JAIXNE010000003">
    <property type="protein sequence ID" value="MCA6076686.1"/>
    <property type="molecule type" value="Genomic_DNA"/>
</dbReference>
<dbReference type="PANTHER" id="PTHR30069:SF57">
    <property type="entry name" value="TONB-DEPENDENT RECEPTOR"/>
    <property type="match status" value="1"/>
</dbReference>
<evidence type="ECO:0000313" key="12">
    <source>
        <dbReference type="EMBL" id="MCA6075509.1"/>
    </source>
</evidence>
<dbReference type="GO" id="GO:0009279">
    <property type="term" value="C:cell outer membrane"/>
    <property type="evidence" value="ECO:0007669"/>
    <property type="project" value="UniProtKB-SubCell"/>
</dbReference>
<dbReference type="AlphaFoldDB" id="A0A9X1HT32"/>
<dbReference type="InterPro" id="IPR000531">
    <property type="entry name" value="Beta-barrel_TonB"/>
</dbReference>
<evidence type="ECO:0000256" key="1">
    <source>
        <dbReference type="ARBA" id="ARBA00004571"/>
    </source>
</evidence>
<feature type="domain" description="TonB-dependent receptor-like beta-barrel" evidence="10">
    <location>
        <begin position="326"/>
        <end position="692"/>
    </location>
</feature>
<keyword evidence="3 8" id="KW-1134">Transmembrane beta strand</keyword>
<keyword evidence="14" id="KW-0675">Receptor</keyword>
<dbReference type="SUPFAM" id="SSF49464">
    <property type="entry name" value="Carboxypeptidase regulatory domain-like"/>
    <property type="match status" value="1"/>
</dbReference>
<name>A0A9X1HT32_9BACT</name>
<keyword evidence="6 8" id="KW-0472">Membrane</keyword>
<evidence type="ECO:0000256" key="7">
    <source>
        <dbReference type="ARBA" id="ARBA00023237"/>
    </source>
</evidence>
<evidence type="ECO:0000256" key="5">
    <source>
        <dbReference type="ARBA" id="ARBA00023077"/>
    </source>
</evidence>
<keyword evidence="15" id="KW-1185">Reference proteome</keyword>
<gene>
    <name evidence="12" type="ORF">LDX50_11570</name>
    <name evidence="13" type="ORF">LDX50_17540</name>
    <name evidence="14" type="ORF">LDX50_23260</name>
</gene>
<accession>A0A9X1HT32</accession>
<evidence type="ECO:0000256" key="8">
    <source>
        <dbReference type="PROSITE-ProRule" id="PRU01360"/>
    </source>
</evidence>
<dbReference type="Pfam" id="PF13715">
    <property type="entry name" value="CarbopepD_reg_2"/>
    <property type="match status" value="1"/>
</dbReference>